<dbReference type="GO" id="GO:0043022">
    <property type="term" value="F:ribosome binding"/>
    <property type="evidence" value="ECO:0007669"/>
    <property type="project" value="UniProtKB-UniRule"/>
</dbReference>
<comment type="similarity">
    <text evidence="5">Belongs to the DarP family.</text>
</comment>
<dbReference type="PANTHER" id="PTHR38101:SF1">
    <property type="entry name" value="UPF0307 PROTEIN YJGA"/>
    <property type="match status" value="1"/>
</dbReference>
<dbReference type="Pfam" id="PF04751">
    <property type="entry name" value="DarP"/>
    <property type="match status" value="1"/>
</dbReference>
<dbReference type="PANTHER" id="PTHR38101">
    <property type="entry name" value="UPF0307 PROTEIN YJGA"/>
    <property type="match status" value="1"/>
</dbReference>
<keyword evidence="3 5" id="KW-0699">rRNA-binding</keyword>
<evidence type="ECO:0000256" key="2">
    <source>
        <dbReference type="ARBA" id="ARBA00022517"/>
    </source>
</evidence>
<name>A0A2S7UTZ3_9GAMM</name>
<dbReference type="GO" id="GO:0019843">
    <property type="term" value="F:rRNA binding"/>
    <property type="evidence" value="ECO:0007669"/>
    <property type="project" value="UniProtKB-UniRule"/>
</dbReference>
<dbReference type="AlphaFoldDB" id="A0A2S7UTZ3"/>
<dbReference type="InterPro" id="IPR023153">
    <property type="entry name" value="DarP_sf"/>
</dbReference>
<dbReference type="EMBL" id="MSCH01000003">
    <property type="protein sequence ID" value="PQJ53205.1"/>
    <property type="molecule type" value="Genomic_DNA"/>
</dbReference>
<keyword evidence="7" id="KW-1185">Reference proteome</keyword>
<dbReference type="GO" id="GO:1902626">
    <property type="term" value="P:assembly of large subunit precursor of preribosome"/>
    <property type="evidence" value="ECO:0007669"/>
    <property type="project" value="UniProtKB-UniRule"/>
</dbReference>
<organism evidence="6 7">
    <name type="scientific">Psychrosphaera saromensis</name>
    <dbReference type="NCBI Taxonomy" id="716813"/>
    <lineage>
        <taxon>Bacteria</taxon>
        <taxon>Pseudomonadati</taxon>
        <taxon>Pseudomonadota</taxon>
        <taxon>Gammaproteobacteria</taxon>
        <taxon>Alteromonadales</taxon>
        <taxon>Pseudoalteromonadaceae</taxon>
        <taxon>Psychrosphaera</taxon>
    </lineage>
</organism>
<sequence>MTKSYYLLPDDENYVSKAELKKEEKELQAFAEQLVNLGKSQKKQLSASDELQAAFLLADKISKKPDALRRHMQFITKQLKDEDLDKLRAEYDRIMSPNLVSDKAMKKLEKLREKLLKNGDEAINEIVALHPTIERQKMRQLVRQAKKEVEKEQPGKNYKELFQYLKTETAS</sequence>
<keyword evidence="4 5" id="KW-0694">RNA-binding</keyword>
<dbReference type="OrthoDB" id="5293604at2"/>
<protein>
    <recommendedName>
        <fullName evidence="5">Dual-action ribosomal maturation protein DarP</fullName>
    </recommendedName>
    <alternativeName>
        <fullName evidence="5">Large ribosomal subunit assembly factor DarP</fullName>
    </alternativeName>
</protein>
<evidence type="ECO:0000256" key="1">
    <source>
        <dbReference type="ARBA" id="ARBA00022490"/>
    </source>
</evidence>
<evidence type="ECO:0000256" key="4">
    <source>
        <dbReference type="ARBA" id="ARBA00022884"/>
    </source>
</evidence>
<dbReference type="InterPro" id="IPR006839">
    <property type="entry name" value="DarP"/>
</dbReference>
<dbReference type="Gene3D" id="1.10.60.30">
    <property type="entry name" value="PSPTO4464-like domains"/>
    <property type="match status" value="2"/>
</dbReference>
<dbReference type="Proteomes" id="UP000239007">
    <property type="component" value="Unassembled WGS sequence"/>
</dbReference>
<evidence type="ECO:0000256" key="5">
    <source>
        <dbReference type="HAMAP-Rule" id="MF_00765"/>
    </source>
</evidence>
<proteinExistence type="inferred from homology"/>
<gene>
    <name evidence="5" type="primary">darP</name>
    <name evidence="6" type="ORF">BTO11_05680</name>
</gene>
<comment type="function">
    <text evidence="5">Member of a network of 50S ribosomal subunit biogenesis factors which assembles along the 30S-50S interface, preventing incorrect 23S rRNA structures from forming. Promotes peptidyl transferase center (PTC) maturation.</text>
</comment>
<dbReference type="RefSeq" id="WP_105051684.1">
    <property type="nucleotide sequence ID" value="NZ_BMYG01000003.1"/>
</dbReference>
<dbReference type="SUPFAM" id="SSF158710">
    <property type="entry name" value="PSPTO4464-like"/>
    <property type="match status" value="1"/>
</dbReference>
<dbReference type="PIRSF" id="PIRSF016183">
    <property type="entry name" value="UCP016183"/>
    <property type="match status" value="1"/>
</dbReference>
<dbReference type="NCBIfam" id="NF003593">
    <property type="entry name" value="PRK05255.1-1"/>
    <property type="match status" value="1"/>
</dbReference>
<keyword evidence="1 5" id="KW-0963">Cytoplasm</keyword>
<reference evidence="6 7" key="1">
    <citation type="submission" date="2016-12" db="EMBL/GenBank/DDBJ databases">
        <title>Diversity of luminous bacteria.</title>
        <authorList>
            <person name="Yoshizawa S."/>
            <person name="Kogure K."/>
        </authorList>
    </citation>
    <scope>NUCLEOTIDE SEQUENCE [LARGE SCALE GENOMIC DNA]</scope>
    <source>
        <strain evidence="6 7">SA4-48</strain>
    </source>
</reference>
<dbReference type="HAMAP" id="MF_00765">
    <property type="entry name" value="DarP"/>
    <property type="match status" value="1"/>
</dbReference>
<evidence type="ECO:0000256" key="3">
    <source>
        <dbReference type="ARBA" id="ARBA00022730"/>
    </source>
</evidence>
<evidence type="ECO:0000313" key="6">
    <source>
        <dbReference type="EMBL" id="PQJ53205.1"/>
    </source>
</evidence>
<dbReference type="GO" id="GO:0005829">
    <property type="term" value="C:cytosol"/>
    <property type="evidence" value="ECO:0007669"/>
    <property type="project" value="TreeGrafter"/>
</dbReference>
<evidence type="ECO:0000313" key="7">
    <source>
        <dbReference type="Proteomes" id="UP000239007"/>
    </source>
</evidence>
<accession>A0A2S7UTZ3</accession>
<comment type="subcellular location">
    <subcellularLocation>
        <location evidence="5">Cytoplasm</location>
    </subcellularLocation>
    <text evidence="5">Associates with late stage pre-50S ribosomal subunits.</text>
</comment>
<dbReference type="CDD" id="cd16331">
    <property type="entry name" value="YjgA-like"/>
    <property type="match status" value="1"/>
</dbReference>
<keyword evidence="2 5" id="KW-0690">Ribosome biogenesis</keyword>
<comment type="caution">
    <text evidence="6">The sequence shown here is derived from an EMBL/GenBank/DDBJ whole genome shotgun (WGS) entry which is preliminary data.</text>
</comment>